<dbReference type="EMBL" id="RLII01000018">
    <property type="protein sequence ID" value="RXE58409.1"/>
    <property type="molecule type" value="Genomic_DNA"/>
</dbReference>
<dbReference type="AlphaFoldDB" id="A0A4V1K1Y5"/>
<evidence type="ECO:0000256" key="2">
    <source>
        <dbReference type="ARBA" id="ARBA00023015"/>
    </source>
</evidence>
<dbReference type="InterPro" id="IPR047057">
    <property type="entry name" value="MerR_fam"/>
</dbReference>
<feature type="domain" description="HTH merR-type" evidence="5">
    <location>
        <begin position="7"/>
        <end position="75"/>
    </location>
</feature>
<dbReference type="Proteomes" id="UP000289166">
    <property type="component" value="Unassembled WGS sequence"/>
</dbReference>
<dbReference type="PANTHER" id="PTHR30204">
    <property type="entry name" value="REDOX-CYCLING DRUG-SENSING TRANSCRIPTIONAL ACTIVATOR SOXR"/>
    <property type="match status" value="1"/>
</dbReference>
<keyword evidence="1" id="KW-0678">Repressor</keyword>
<dbReference type="RefSeq" id="WP_069193663.1">
    <property type="nucleotide sequence ID" value="NZ_RLII01000018.1"/>
</dbReference>
<evidence type="ECO:0000256" key="3">
    <source>
        <dbReference type="ARBA" id="ARBA00023125"/>
    </source>
</evidence>
<dbReference type="InterPro" id="IPR009061">
    <property type="entry name" value="DNA-bd_dom_put_sf"/>
</dbReference>
<dbReference type="Pfam" id="PF13411">
    <property type="entry name" value="MerR_1"/>
    <property type="match status" value="1"/>
</dbReference>
<dbReference type="CDD" id="cd04764">
    <property type="entry name" value="HTH_MlrA-like_sg1"/>
    <property type="match status" value="1"/>
</dbReference>
<dbReference type="OrthoDB" id="9811174at2"/>
<evidence type="ECO:0000313" key="7">
    <source>
        <dbReference type="Proteomes" id="UP000289166"/>
    </source>
</evidence>
<accession>A0A4V1K1Y5</accession>
<name>A0A4V1K1Y5_9FIRM</name>
<reference evidence="7" key="1">
    <citation type="submission" date="2018-11" db="EMBL/GenBank/DDBJ databases">
        <title>Genome sequencing of a novel mesophilic and cellulolytic organism within the genus Hungateiclostridium.</title>
        <authorList>
            <person name="Rettenmaier R."/>
            <person name="Liebl W."/>
            <person name="Zverlov V."/>
        </authorList>
    </citation>
    <scope>NUCLEOTIDE SEQUENCE [LARGE SCALE GENOMIC DNA]</scope>
    <source>
        <strain evidence="7">N2K1</strain>
    </source>
</reference>
<dbReference type="PANTHER" id="PTHR30204:SF69">
    <property type="entry name" value="MERR-FAMILY TRANSCRIPTIONAL REGULATOR"/>
    <property type="match status" value="1"/>
</dbReference>
<keyword evidence="7" id="KW-1185">Reference proteome</keyword>
<dbReference type="PROSITE" id="PS50937">
    <property type="entry name" value="HTH_MERR_2"/>
    <property type="match status" value="1"/>
</dbReference>
<evidence type="ECO:0000256" key="4">
    <source>
        <dbReference type="ARBA" id="ARBA00023163"/>
    </source>
</evidence>
<keyword evidence="3" id="KW-0238">DNA-binding</keyword>
<dbReference type="InterPro" id="IPR000551">
    <property type="entry name" value="MerR-type_HTH_dom"/>
</dbReference>
<keyword evidence="2" id="KW-0805">Transcription regulation</keyword>
<sequence length="190" mass="22588">MEVLKDRYSITELSRYLNVTDHTLRYYEREFNLYVPKDKRGRRYYTPELANIMYKIKAMRDEGLEIKAIKKILQSENVITEPPPVVTEDITVPVAKPNYTESTLDIKTFFQEFEKQLTNSFSVEVELAKEHMSNELNKTKLELGACFENNVRRLESKLDKHFENVDRSIGMWREKNKDGLLKRLKKKVFK</sequence>
<protein>
    <submittedName>
        <fullName evidence="6">MerR family transcriptional regulator</fullName>
    </submittedName>
</protein>
<evidence type="ECO:0000256" key="1">
    <source>
        <dbReference type="ARBA" id="ARBA00022491"/>
    </source>
</evidence>
<dbReference type="GO" id="GO:0003677">
    <property type="term" value="F:DNA binding"/>
    <property type="evidence" value="ECO:0007669"/>
    <property type="project" value="UniProtKB-KW"/>
</dbReference>
<gene>
    <name evidence="6" type="ORF">EFD62_12150</name>
</gene>
<proteinExistence type="predicted"/>
<evidence type="ECO:0000313" key="6">
    <source>
        <dbReference type="EMBL" id="RXE58409.1"/>
    </source>
</evidence>
<evidence type="ECO:0000259" key="5">
    <source>
        <dbReference type="PROSITE" id="PS50937"/>
    </source>
</evidence>
<keyword evidence="4" id="KW-0804">Transcription</keyword>
<organism evidence="6 7">
    <name type="scientific">Acetivibrio mesophilus</name>
    <dbReference type="NCBI Taxonomy" id="2487273"/>
    <lineage>
        <taxon>Bacteria</taxon>
        <taxon>Bacillati</taxon>
        <taxon>Bacillota</taxon>
        <taxon>Clostridia</taxon>
        <taxon>Eubacteriales</taxon>
        <taxon>Oscillospiraceae</taxon>
        <taxon>Acetivibrio</taxon>
    </lineage>
</organism>
<dbReference type="GO" id="GO:0003700">
    <property type="term" value="F:DNA-binding transcription factor activity"/>
    <property type="evidence" value="ECO:0007669"/>
    <property type="project" value="InterPro"/>
</dbReference>
<dbReference type="SMART" id="SM00422">
    <property type="entry name" value="HTH_MERR"/>
    <property type="match status" value="1"/>
</dbReference>
<dbReference type="SUPFAM" id="SSF46955">
    <property type="entry name" value="Putative DNA-binding domain"/>
    <property type="match status" value="1"/>
</dbReference>
<comment type="caution">
    <text evidence="6">The sequence shown here is derived from an EMBL/GenBank/DDBJ whole genome shotgun (WGS) entry which is preliminary data.</text>
</comment>
<dbReference type="Gene3D" id="1.10.1660.10">
    <property type="match status" value="1"/>
</dbReference>